<dbReference type="Gene3D" id="3.40.190.10">
    <property type="entry name" value="Periplasmic binding protein-like II"/>
    <property type="match status" value="1"/>
</dbReference>
<comment type="caution">
    <text evidence="7">The sequence shown here is derived from an EMBL/GenBank/DDBJ whole genome shotgun (WGS) entry which is preliminary data.</text>
</comment>
<dbReference type="InterPro" id="IPR039424">
    <property type="entry name" value="SBP_5"/>
</dbReference>
<dbReference type="PROSITE" id="PS51257">
    <property type="entry name" value="PROKAR_LIPOPROTEIN"/>
    <property type="match status" value="1"/>
</dbReference>
<sequence>MAKKRKRYWLSLFMVLSLFGALLAGCGGSKTESGEGNNKPQNTNQQTDNNKQGEVENTGDTGTPKDGGTFTFSSPSDIVSINPIFINDTPSADTELLIFAKVYDLDRAGNLVVEPWSLAESLPEISEDGKTYTVKLKEAATWNDGKPVSADDLIFTINTISNPEVGAPGISQYDKVDKIEKVDEKTVKIHMKEVYAPFGYALNFSLVPAHVLKDVPPTELKKSKYGVDPAQTVTNGPWKWTEWKQKQYLTFEADPSYWGEVKPHIGKVIYKIYADQNTEVQALLKGDVDTVTSIPLTQLDAVKKQKGITISNKPGASYEFIGFNFDKNNFKDKFIPFESQKARQAIAHALNRQGMVDNVLKGTAILMNAPFLPGSWADPGDKAVNYAYDIEAAKKLLAEDGWVAGKDGILEKDGHRFSFELQYNTGNSRREQVTAIAQQSLKEVGIELIPKAIDFSAWAEQNLTPGKFEAILLGWSLTNPDPDQESIFSSNYFPEAGQNMGWYKNEKLDQLWVDGYSTVDQNKRKEVYAEAAQELSTDLPYVFLYQYGTPQGLGPRVKYAEEDAPEPTRAHGYFFHIIKWWVE</sequence>
<evidence type="ECO:0000256" key="2">
    <source>
        <dbReference type="ARBA" id="ARBA00022448"/>
    </source>
</evidence>
<dbReference type="Pfam" id="PF00496">
    <property type="entry name" value="SBP_bac_5"/>
    <property type="match status" value="1"/>
</dbReference>
<organism evidence="7 8">
    <name type="scientific">Paenibacillus aceti</name>
    <dbReference type="NCBI Taxonomy" id="1820010"/>
    <lineage>
        <taxon>Bacteria</taxon>
        <taxon>Bacillati</taxon>
        <taxon>Bacillota</taxon>
        <taxon>Bacilli</taxon>
        <taxon>Bacillales</taxon>
        <taxon>Paenibacillaceae</taxon>
        <taxon>Paenibacillus</taxon>
    </lineage>
</organism>
<feature type="chain" id="PRO_5045550153" evidence="5">
    <location>
        <begin position="25"/>
        <end position="583"/>
    </location>
</feature>
<feature type="region of interest" description="Disordered" evidence="4">
    <location>
        <begin position="29"/>
        <end position="71"/>
    </location>
</feature>
<evidence type="ECO:0000259" key="6">
    <source>
        <dbReference type="Pfam" id="PF00496"/>
    </source>
</evidence>
<dbReference type="Gene3D" id="3.90.76.10">
    <property type="entry name" value="Dipeptide-binding Protein, Domain 1"/>
    <property type="match status" value="1"/>
</dbReference>
<gene>
    <name evidence="7" type="ORF">GCM10010913_33170</name>
</gene>
<evidence type="ECO:0000256" key="3">
    <source>
        <dbReference type="ARBA" id="ARBA00022729"/>
    </source>
</evidence>
<dbReference type="SUPFAM" id="SSF53850">
    <property type="entry name" value="Periplasmic binding protein-like II"/>
    <property type="match status" value="1"/>
</dbReference>
<dbReference type="Proteomes" id="UP000608420">
    <property type="component" value="Unassembled WGS sequence"/>
</dbReference>
<feature type="signal peptide" evidence="5">
    <location>
        <begin position="1"/>
        <end position="24"/>
    </location>
</feature>
<dbReference type="PIRSF" id="PIRSF002741">
    <property type="entry name" value="MppA"/>
    <property type="match status" value="1"/>
</dbReference>
<proteinExistence type="inferred from homology"/>
<evidence type="ECO:0000313" key="7">
    <source>
        <dbReference type="EMBL" id="GGG08750.1"/>
    </source>
</evidence>
<dbReference type="EMBL" id="BMIW01000026">
    <property type="protein sequence ID" value="GGG08750.1"/>
    <property type="molecule type" value="Genomic_DNA"/>
</dbReference>
<evidence type="ECO:0000313" key="8">
    <source>
        <dbReference type="Proteomes" id="UP000608420"/>
    </source>
</evidence>
<name>A0ABQ1W0M5_9BACL</name>
<dbReference type="InterPro" id="IPR030678">
    <property type="entry name" value="Peptide/Ni-bd"/>
</dbReference>
<dbReference type="Gene3D" id="3.10.105.10">
    <property type="entry name" value="Dipeptide-binding Protein, Domain 3"/>
    <property type="match status" value="1"/>
</dbReference>
<feature type="compositionally biased region" description="Low complexity" evidence="4">
    <location>
        <begin position="37"/>
        <end position="71"/>
    </location>
</feature>
<reference evidence="8" key="1">
    <citation type="journal article" date="2019" name="Int. J. Syst. Evol. Microbiol.">
        <title>The Global Catalogue of Microorganisms (GCM) 10K type strain sequencing project: providing services to taxonomists for standard genome sequencing and annotation.</title>
        <authorList>
            <consortium name="The Broad Institute Genomics Platform"/>
            <consortium name="The Broad Institute Genome Sequencing Center for Infectious Disease"/>
            <person name="Wu L."/>
            <person name="Ma J."/>
        </authorList>
    </citation>
    <scope>NUCLEOTIDE SEQUENCE [LARGE SCALE GENOMIC DNA]</scope>
    <source>
        <strain evidence="8">CGMCC 1.15420</strain>
    </source>
</reference>
<keyword evidence="8" id="KW-1185">Reference proteome</keyword>
<dbReference type="PANTHER" id="PTHR30290">
    <property type="entry name" value="PERIPLASMIC BINDING COMPONENT OF ABC TRANSPORTER"/>
    <property type="match status" value="1"/>
</dbReference>
<evidence type="ECO:0000256" key="4">
    <source>
        <dbReference type="SAM" id="MobiDB-lite"/>
    </source>
</evidence>
<dbReference type="RefSeq" id="WP_120464054.1">
    <property type="nucleotide sequence ID" value="NZ_BMIW01000026.1"/>
</dbReference>
<dbReference type="PANTHER" id="PTHR30290:SF9">
    <property type="entry name" value="OLIGOPEPTIDE-BINDING PROTEIN APPA"/>
    <property type="match status" value="1"/>
</dbReference>
<protein>
    <submittedName>
        <fullName evidence="7">Peptide-binding protein</fullName>
    </submittedName>
</protein>
<keyword evidence="3 5" id="KW-0732">Signal</keyword>
<dbReference type="InterPro" id="IPR000914">
    <property type="entry name" value="SBP_5_dom"/>
</dbReference>
<keyword evidence="2" id="KW-0813">Transport</keyword>
<feature type="domain" description="Solute-binding protein family 5" evidence="6">
    <location>
        <begin position="118"/>
        <end position="484"/>
    </location>
</feature>
<evidence type="ECO:0000256" key="1">
    <source>
        <dbReference type="ARBA" id="ARBA00005695"/>
    </source>
</evidence>
<accession>A0ABQ1W0M5</accession>
<comment type="similarity">
    <text evidence="1">Belongs to the bacterial solute-binding protein 5 family.</text>
</comment>
<evidence type="ECO:0000256" key="5">
    <source>
        <dbReference type="SAM" id="SignalP"/>
    </source>
</evidence>